<keyword evidence="5" id="KW-1185">Reference proteome</keyword>
<keyword evidence="1 2" id="KW-0597">Phosphoprotein</keyword>
<name>A0A6B8KKR6_9HYPH</name>
<evidence type="ECO:0000313" key="5">
    <source>
        <dbReference type="Proteomes" id="UP000309061"/>
    </source>
</evidence>
<protein>
    <submittedName>
        <fullName evidence="4">Response regulator</fullName>
    </submittedName>
</protein>
<evidence type="ECO:0000256" key="1">
    <source>
        <dbReference type="ARBA" id="ARBA00022553"/>
    </source>
</evidence>
<feature type="modified residue" description="4-aspartylphosphate" evidence="2">
    <location>
        <position position="29"/>
    </location>
</feature>
<evidence type="ECO:0000313" key="4">
    <source>
        <dbReference type="EMBL" id="QGM47163.1"/>
    </source>
</evidence>
<dbReference type="InterPro" id="IPR011006">
    <property type="entry name" value="CheY-like_superfamily"/>
</dbReference>
<dbReference type="Proteomes" id="UP000309061">
    <property type="component" value="Chromosome"/>
</dbReference>
<gene>
    <name evidence="4" type="ORF">H2LOC_016490</name>
</gene>
<evidence type="ECO:0000259" key="3">
    <source>
        <dbReference type="PROSITE" id="PS50110"/>
    </source>
</evidence>
<dbReference type="InterPro" id="IPR001789">
    <property type="entry name" value="Sig_transdc_resp-reg_receiver"/>
</dbReference>
<proteinExistence type="predicted"/>
<organism evidence="4 5">
    <name type="scientific">Methylocystis heyeri</name>
    <dbReference type="NCBI Taxonomy" id="391905"/>
    <lineage>
        <taxon>Bacteria</taxon>
        <taxon>Pseudomonadati</taxon>
        <taxon>Pseudomonadota</taxon>
        <taxon>Alphaproteobacteria</taxon>
        <taxon>Hyphomicrobiales</taxon>
        <taxon>Methylocystaceae</taxon>
        <taxon>Methylocystis</taxon>
    </lineage>
</organism>
<dbReference type="PROSITE" id="PS50110">
    <property type="entry name" value="RESPONSE_REGULATORY"/>
    <property type="match status" value="1"/>
</dbReference>
<dbReference type="RefSeq" id="WP_136497891.1">
    <property type="nucleotide sequence ID" value="NZ_CP046052.1"/>
</dbReference>
<dbReference type="AlphaFoldDB" id="A0A6B8KKR6"/>
<dbReference type="Pfam" id="PF00072">
    <property type="entry name" value="Response_reg"/>
    <property type="match status" value="1"/>
</dbReference>
<dbReference type="PANTHER" id="PTHR44591:SF23">
    <property type="entry name" value="CHEY SUBFAMILY"/>
    <property type="match status" value="1"/>
</dbReference>
<evidence type="ECO:0000256" key="2">
    <source>
        <dbReference type="PROSITE-ProRule" id="PRU00169"/>
    </source>
</evidence>
<reference evidence="4 5" key="1">
    <citation type="submission" date="2019-11" db="EMBL/GenBank/DDBJ databases">
        <title>The genome sequence of Methylocystis heyeri.</title>
        <authorList>
            <person name="Oshkin I.Y."/>
            <person name="Miroshnikov K."/>
            <person name="Dedysh S.N."/>
        </authorList>
    </citation>
    <scope>NUCLEOTIDE SEQUENCE [LARGE SCALE GENOMIC DNA]</scope>
    <source>
        <strain evidence="4 5">H2</strain>
    </source>
</reference>
<accession>A0A6B8KKR6</accession>
<dbReference type="EMBL" id="CP046052">
    <property type="protein sequence ID" value="QGM47163.1"/>
    <property type="molecule type" value="Genomic_DNA"/>
</dbReference>
<feature type="domain" description="Response regulatory" evidence="3">
    <location>
        <begin position="1"/>
        <end position="96"/>
    </location>
</feature>
<dbReference type="GO" id="GO:0000160">
    <property type="term" value="P:phosphorelay signal transduction system"/>
    <property type="evidence" value="ECO:0007669"/>
    <property type="project" value="InterPro"/>
</dbReference>
<dbReference type="OrthoDB" id="9786548at2"/>
<dbReference type="PANTHER" id="PTHR44591">
    <property type="entry name" value="STRESS RESPONSE REGULATOR PROTEIN 1"/>
    <property type="match status" value="1"/>
</dbReference>
<dbReference type="InterPro" id="IPR050595">
    <property type="entry name" value="Bact_response_regulator"/>
</dbReference>
<dbReference type="KEGG" id="mhey:H2LOC_016490"/>
<sequence>MSDAPKKKPCRVLLIEDDQDVRPGVILLDLDLPGFDPIEFLRALRGDGRLENLPVIVMTDSTAPAVHEKASKAGADQVFVKPTDTTELLRIALDLTASHCPMPEIPVGTIR</sequence>
<dbReference type="Gene3D" id="3.40.50.2300">
    <property type="match status" value="1"/>
</dbReference>
<dbReference type="SUPFAM" id="SSF52172">
    <property type="entry name" value="CheY-like"/>
    <property type="match status" value="1"/>
</dbReference>